<evidence type="ECO:0000259" key="1">
    <source>
        <dbReference type="PROSITE" id="PS50943"/>
    </source>
</evidence>
<dbReference type="SUPFAM" id="SSF47413">
    <property type="entry name" value="lambda repressor-like DNA-binding domains"/>
    <property type="match status" value="1"/>
</dbReference>
<feature type="domain" description="HTH cro/C1-type" evidence="1">
    <location>
        <begin position="10"/>
        <end position="68"/>
    </location>
</feature>
<evidence type="ECO:0000313" key="2">
    <source>
        <dbReference type="EMBL" id="TWT55474.1"/>
    </source>
</evidence>
<dbReference type="RefSeq" id="WP_146510364.1">
    <property type="nucleotide sequence ID" value="NZ_SIHI01000004.1"/>
</dbReference>
<protein>
    <recommendedName>
        <fullName evidence="1">HTH cro/C1-type domain-containing protein</fullName>
    </recommendedName>
</protein>
<evidence type="ECO:0000313" key="3">
    <source>
        <dbReference type="Proteomes" id="UP000317243"/>
    </source>
</evidence>
<dbReference type="SMART" id="SM00530">
    <property type="entry name" value="HTH_XRE"/>
    <property type="match status" value="1"/>
</dbReference>
<dbReference type="OrthoDB" id="9805629at2"/>
<gene>
    <name evidence="2" type="ORF">KOR42_28600</name>
</gene>
<dbReference type="EMBL" id="SIHI01000004">
    <property type="protein sequence ID" value="TWT55474.1"/>
    <property type="molecule type" value="Genomic_DNA"/>
</dbReference>
<proteinExistence type="predicted"/>
<comment type="caution">
    <text evidence="2">The sequence shown here is derived from an EMBL/GenBank/DDBJ whole genome shotgun (WGS) entry which is preliminary data.</text>
</comment>
<dbReference type="PROSITE" id="PS50943">
    <property type="entry name" value="HTH_CROC1"/>
    <property type="match status" value="1"/>
</dbReference>
<dbReference type="AlphaFoldDB" id="A0A5C5WWZ5"/>
<dbReference type="GO" id="GO:0003677">
    <property type="term" value="F:DNA binding"/>
    <property type="evidence" value="ECO:0007669"/>
    <property type="project" value="InterPro"/>
</dbReference>
<dbReference type="InterPro" id="IPR010982">
    <property type="entry name" value="Lambda_DNA-bd_dom_sf"/>
</dbReference>
<sequence length="304" mass="35127">MDAEIFKRNLRELLEARGLKQKDFAEKSGLSYRWVRRICSQGLTRVEDRNREQLEALCEFFEVSPVERLWSEHLHNSQDGAALCEAKVKEILSFAHSLSEFSEFVPVGMELGTEPVGDLLALIDRLYTSMERNRDYILRWHQRQMKSQAMMDDSLPEIALLQNRKSAIEEIEYPTKLRAVLRSPPEGFFEMSNLMRSLIDAGYHQKESQRIRISFRDQCPDVFDQWLTWFQNKEIFDFAIGAALAAFSEAEILDWLANHRPPPKEETTSAERVASLKDMIRTSAETEAWKGIDLSTYGGPVGDE</sequence>
<keyword evidence="3" id="KW-1185">Reference proteome</keyword>
<organism evidence="2 3">
    <name type="scientific">Thalassoglobus neptunius</name>
    <dbReference type="NCBI Taxonomy" id="1938619"/>
    <lineage>
        <taxon>Bacteria</taxon>
        <taxon>Pseudomonadati</taxon>
        <taxon>Planctomycetota</taxon>
        <taxon>Planctomycetia</taxon>
        <taxon>Planctomycetales</taxon>
        <taxon>Planctomycetaceae</taxon>
        <taxon>Thalassoglobus</taxon>
    </lineage>
</organism>
<reference evidence="2 3" key="1">
    <citation type="submission" date="2019-02" db="EMBL/GenBank/DDBJ databases">
        <title>Deep-cultivation of Planctomycetes and their phenomic and genomic characterization uncovers novel biology.</title>
        <authorList>
            <person name="Wiegand S."/>
            <person name="Jogler M."/>
            <person name="Boedeker C."/>
            <person name="Pinto D."/>
            <person name="Vollmers J."/>
            <person name="Rivas-Marin E."/>
            <person name="Kohn T."/>
            <person name="Peeters S.H."/>
            <person name="Heuer A."/>
            <person name="Rast P."/>
            <person name="Oberbeckmann S."/>
            <person name="Bunk B."/>
            <person name="Jeske O."/>
            <person name="Meyerdierks A."/>
            <person name="Storesund J.E."/>
            <person name="Kallscheuer N."/>
            <person name="Luecker S."/>
            <person name="Lage O.M."/>
            <person name="Pohl T."/>
            <person name="Merkel B.J."/>
            <person name="Hornburger P."/>
            <person name="Mueller R.-W."/>
            <person name="Bruemmer F."/>
            <person name="Labrenz M."/>
            <person name="Spormann A.M."/>
            <person name="Op Den Camp H."/>
            <person name="Overmann J."/>
            <person name="Amann R."/>
            <person name="Jetten M.S.M."/>
            <person name="Mascher T."/>
            <person name="Medema M.H."/>
            <person name="Devos D.P."/>
            <person name="Kaster A.-K."/>
            <person name="Ovreas L."/>
            <person name="Rohde M."/>
            <person name="Galperin M.Y."/>
            <person name="Jogler C."/>
        </authorList>
    </citation>
    <scope>NUCLEOTIDE SEQUENCE [LARGE SCALE GENOMIC DNA]</scope>
    <source>
        <strain evidence="2 3">KOR42</strain>
    </source>
</reference>
<accession>A0A5C5WWZ5</accession>
<dbReference type="Pfam" id="PF13560">
    <property type="entry name" value="HTH_31"/>
    <property type="match status" value="1"/>
</dbReference>
<dbReference type="Proteomes" id="UP000317243">
    <property type="component" value="Unassembled WGS sequence"/>
</dbReference>
<name>A0A5C5WWZ5_9PLAN</name>
<dbReference type="Gene3D" id="1.10.260.40">
    <property type="entry name" value="lambda repressor-like DNA-binding domains"/>
    <property type="match status" value="1"/>
</dbReference>
<dbReference type="InterPro" id="IPR001387">
    <property type="entry name" value="Cro/C1-type_HTH"/>
</dbReference>
<dbReference type="CDD" id="cd00093">
    <property type="entry name" value="HTH_XRE"/>
    <property type="match status" value="1"/>
</dbReference>